<dbReference type="CDD" id="cd07185">
    <property type="entry name" value="OmpA_C-like"/>
    <property type="match status" value="1"/>
</dbReference>
<evidence type="ECO:0000256" key="6">
    <source>
        <dbReference type="ARBA" id="ARBA00023114"/>
    </source>
</evidence>
<gene>
    <name evidence="13" type="ORF">tinsulaeT_19220</name>
</gene>
<feature type="compositionally biased region" description="Low complexity" evidence="10">
    <location>
        <begin position="182"/>
        <end position="202"/>
    </location>
</feature>
<protein>
    <recommendedName>
        <fullName evidence="12">OmpA-like domain-containing protein</fullName>
    </recommendedName>
</protein>
<dbReference type="InterPro" id="IPR006664">
    <property type="entry name" value="OMP_bac"/>
</dbReference>
<dbReference type="InterPro" id="IPR006315">
    <property type="entry name" value="OM_autotransptr_brl_dom"/>
</dbReference>
<dbReference type="RefSeq" id="WP_284244464.1">
    <property type="nucleotide sequence ID" value="NZ_BSST01000001.1"/>
</dbReference>
<evidence type="ECO:0000256" key="10">
    <source>
        <dbReference type="SAM" id="MobiDB-lite"/>
    </source>
</evidence>
<dbReference type="PROSITE" id="PS51123">
    <property type="entry name" value="OMPA_2"/>
    <property type="match status" value="1"/>
</dbReference>
<accession>A0ABQ6GRN5</accession>
<keyword evidence="3" id="KW-1134">Transmembrane beta strand</keyword>
<dbReference type="EMBL" id="BSST01000001">
    <property type="protein sequence ID" value="GLX78582.1"/>
    <property type="molecule type" value="Genomic_DNA"/>
</dbReference>
<keyword evidence="6" id="KW-0626">Porin</keyword>
<evidence type="ECO:0000313" key="14">
    <source>
        <dbReference type="Proteomes" id="UP001157186"/>
    </source>
</evidence>
<feature type="signal peptide" evidence="11">
    <location>
        <begin position="1"/>
        <end position="19"/>
    </location>
</feature>
<feature type="region of interest" description="Disordered" evidence="10">
    <location>
        <begin position="182"/>
        <end position="204"/>
    </location>
</feature>
<evidence type="ECO:0000313" key="13">
    <source>
        <dbReference type="EMBL" id="GLX78582.1"/>
    </source>
</evidence>
<proteinExistence type="predicted"/>
<comment type="caution">
    <text evidence="13">The sequence shown here is derived from an EMBL/GenBank/DDBJ whole genome shotgun (WGS) entry which is preliminary data.</text>
</comment>
<dbReference type="PANTHER" id="PTHR30329:SF21">
    <property type="entry name" value="LIPOPROTEIN YIAD-RELATED"/>
    <property type="match status" value="1"/>
</dbReference>
<evidence type="ECO:0000256" key="7">
    <source>
        <dbReference type="ARBA" id="ARBA00023136"/>
    </source>
</evidence>
<dbReference type="PRINTS" id="PR01021">
    <property type="entry name" value="OMPADOMAIN"/>
</dbReference>
<reference evidence="13 14" key="1">
    <citation type="submission" date="2023-03" db="EMBL/GenBank/DDBJ databases">
        <title>Draft genome sequence of Thalassotalea insulae KCTC 62186T.</title>
        <authorList>
            <person name="Sawabe T."/>
        </authorList>
    </citation>
    <scope>NUCLEOTIDE SEQUENCE [LARGE SCALE GENOMIC DNA]</scope>
    <source>
        <strain evidence="13 14">KCTC 62186</strain>
    </source>
</reference>
<dbReference type="InterPro" id="IPR011250">
    <property type="entry name" value="OMP/PagP_B-barrel"/>
</dbReference>
<evidence type="ECO:0000256" key="11">
    <source>
        <dbReference type="SAM" id="SignalP"/>
    </source>
</evidence>
<dbReference type="InterPro" id="IPR050330">
    <property type="entry name" value="Bact_OuterMem_StrucFunc"/>
</dbReference>
<keyword evidence="14" id="KW-1185">Reference proteome</keyword>
<feature type="chain" id="PRO_5045355525" description="OmpA-like domain-containing protein" evidence="11">
    <location>
        <begin position="20"/>
        <end position="347"/>
    </location>
</feature>
<keyword evidence="8" id="KW-0998">Cell outer membrane</keyword>
<keyword evidence="7 9" id="KW-0472">Membrane</keyword>
<dbReference type="Proteomes" id="UP001157186">
    <property type="component" value="Unassembled WGS sequence"/>
</dbReference>
<keyword evidence="5" id="KW-0406">Ion transport</keyword>
<evidence type="ECO:0000256" key="1">
    <source>
        <dbReference type="ARBA" id="ARBA00004571"/>
    </source>
</evidence>
<evidence type="ECO:0000256" key="8">
    <source>
        <dbReference type="ARBA" id="ARBA00023237"/>
    </source>
</evidence>
<keyword evidence="2" id="KW-0813">Transport</keyword>
<dbReference type="Gene3D" id="3.30.1330.60">
    <property type="entry name" value="OmpA-like domain"/>
    <property type="match status" value="1"/>
</dbReference>
<sequence>MKAFNISLLAALISAPLAAQNIDKTWEVGVFGDYIKSSTNKEDLIDWQQIEAGKSLGLDLQKIINEQWNVRLELARTRFDTENGHDKEYGNRYGIDAIYHIKDSNAYTFAGVKRFNNVKSYNAVNLGAGYTVSINDNLSLYSEAAVYRDVDYGYTDQGIKLGMKYTFGKTQPAPVIKQAKPVKPAKPVTVADSDNDGVNDNNDQCRHTPANVKVDAKGCTVFTNETVEMSLTVAFAHDSATIKPSSIHEIKQLADFMNKYPDTSVEIAGHTSSVGSAEYNLGLSQQRADAVMNVLVDTFNINDSRLSAKGYGESQLLSADNSASAHEKNRRVVAKITATEKKAQVKH</sequence>
<organism evidence="13 14">
    <name type="scientific">Thalassotalea insulae</name>
    <dbReference type="NCBI Taxonomy" id="2056778"/>
    <lineage>
        <taxon>Bacteria</taxon>
        <taxon>Pseudomonadati</taxon>
        <taxon>Pseudomonadota</taxon>
        <taxon>Gammaproteobacteria</taxon>
        <taxon>Alteromonadales</taxon>
        <taxon>Colwelliaceae</taxon>
        <taxon>Thalassotalea</taxon>
    </lineage>
</organism>
<evidence type="ECO:0000256" key="5">
    <source>
        <dbReference type="ARBA" id="ARBA00023065"/>
    </source>
</evidence>
<keyword evidence="4" id="KW-0812">Transmembrane</keyword>
<evidence type="ECO:0000256" key="2">
    <source>
        <dbReference type="ARBA" id="ARBA00022448"/>
    </source>
</evidence>
<dbReference type="SUPFAM" id="SSF103088">
    <property type="entry name" value="OmpA-like"/>
    <property type="match status" value="1"/>
</dbReference>
<dbReference type="Gene3D" id="2.40.160.20">
    <property type="match status" value="1"/>
</dbReference>
<dbReference type="NCBIfam" id="TIGR01414">
    <property type="entry name" value="autotrans_barl"/>
    <property type="match status" value="1"/>
</dbReference>
<dbReference type="Pfam" id="PF00691">
    <property type="entry name" value="OmpA"/>
    <property type="match status" value="1"/>
</dbReference>
<dbReference type="InterPro" id="IPR036737">
    <property type="entry name" value="OmpA-like_sf"/>
</dbReference>
<name>A0ABQ6GRN5_9GAMM</name>
<comment type="subcellular location">
    <subcellularLocation>
        <location evidence="1">Cell outer membrane</location>
        <topology evidence="1">Multi-pass membrane protein</topology>
    </subcellularLocation>
</comment>
<evidence type="ECO:0000256" key="4">
    <source>
        <dbReference type="ARBA" id="ARBA00022692"/>
    </source>
</evidence>
<feature type="domain" description="OmpA-like" evidence="12">
    <location>
        <begin position="222"/>
        <end position="340"/>
    </location>
</feature>
<evidence type="ECO:0000256" key="9">
    <source>
        <dbReference type="PROSITE-ProRule" id="PRU00473"/>
    </source>
</evidence>
<keyword evidence="11" id="KW-0732">Signal</keyword>
<dbReference type="InterPro" id="IPR006665">
    <property type="entry name" value="OmpA-like"/>
</dbReference>
<evidence type="ECO:0000256" key="3">
    <source>
        <dbReference type="ARBA" id="ARBA00022452"/>
    </source>
</evidence>
<dbReference type="SUPFAM" id="SSF56925">
    <property type="entry name" value="OMPA-like"/>
    <property type="match status" value="1"/>
</dbReference>
<dbReference type="PANTHER" id="PTHR30329">
    <property type="entry name" value="STATOR ELEMENT OF FLAGELLAR MOTOR COMPLEX"/>
    <property type="match status" value="1"/>
</dbReference>
<evidence type="ECO:0000259" key="12">
    <source>
        <dbReference type="PROSITE" id="PS51123"/>
    </source>
</evidence>